<accession>A0A4P9ZIU5</accession>
<feature type="region of interest" description="Disordered" evidence="1">
    <location>
        <begin position="226"/>
        <end position="269"/>
    </location>
</feature>
<keyword evidence="3" id="KW-1185">Reference proteome</keyword>
<organism evidence="2 3">
    <name type="scientific">Dimargaris cristalligena</name>
    <dbReference type="NCBI Taxonomy" id="215637"/>
    <lineage>
        <taxon>Eukaryota</taxon>
        <taxon>Fungi</taxon>
        <taxon>Fungi incertae sedis</taxon>
        <taxon>Zoopagomycota</taxon>
        <taxon>Kickxellomycotina</taxon>
        <taxon>Dimargaritomycetes</taxon>
        <taxon>Dimargaritales</taxon>
        <taxon>Dimargaritaceae</taxon>
        <taxon>Dimargaris</taxon>
    </lineage>
</organism>
<sequence>MSSVHFADERPSSSASQTQSTTTTQTTEELIGRLSRRITAANDKISQYIQLKLDTPMHQEERRKELQAKLENWCGFRDDCTADLETLRDTQATAVQIFNAILKTPTEKQKNSHCTERSTQVPRDLLRFRDGVNTESNPDNFLHREFGDPASQDQALDELLTTTMHQKESLSDFTKRYQILDEVTPLVSPNELQTRSFDDEHIDYMRAKESILANLQELLDENKAISPHEPCPIPEAEISLPTPPGQATYRRQMPKEISPTSDHAMTTGH</sequence>
<feature type="compositionally biased region" description="Polar residues" evidence="1">
    <location>
        <begin position="258"/>
        <end position="269"/>
    </location>
</feature>
<evidence type="ECO:0000313" key="2">
    <source>
        <dbReference type="EMBL" id="RKP33136.1"/>
    </source>
</evidence>
<feature type="compositionally biased region" description="Low complexity" evidence="1">
    <location>
        <begin position="12"/>
        <end position="27"/>
    </location>
</feature>
<gene>
    <name evidence="2" type="ORF">BJ085DRAFT_34727</name>
</gene>
<dbReference type="Proteomes" id="UP000268162">
    <property type="component" value="Unassembled WGS sequence"/>
</dbReference>
<dbReference type="AlphaFoldDB" id="A0A4P9ZIU5"/>
<feature type="compositionally biased region" description="Basic and acidic residues" evidence="1">
    <location>
        <begin position="1"/>
        <end position="11"/>
    </location>
</feature>
<reference evidence="3" key="1">
    <citation type="journal article" date="2018" name="Nat. Microbiol.">
        <title>Leveraging single-cell genomics to expand the fungal tree of life.</title>
        <authorList>
            <person name="Ahrendt S.R."/>
            <person name="Quandt C.A."/>
            <person name="Ciobanu D."/>
            <person name="Clum A."/>
            <person name="Salamov A."/>
            <person name="Andreopoulos B."/>
            <person name="Cheng J.F."/>
            <person name="Woyke T."/>
            <person name="Pelin A."/>
            <person name="Henrissat B."/>
            <person name="Reynolds N.K."/>
            <person name="Benny G.L."/>
            <person name="Smith M.E."/>
            <person name="James T.Y."/>
            <person name="Grigoriev I.V."/>
        </authorList>
    </citation>
    <scope>NUCLEOTIDE SEQUENCE [LARGE SCALE GENOMIC DNA]</scope>
    <source>
        <strain evidence="3">RSA 468</strain>
    </source>
</reference>
<proteinExistence type="predicted"/>
<dbReference type="EMBL" id="ML004340">
    <property type="protein sequence ID" value="RKP33136.1"/>
    <property type="molecule type" value="Genomic_DNA"/>
</dbReference>
<evidence type="ECO:0000313" key="3">
    <source>
        <dbReference type="Proteomes" id="UP000268162"/>
    </source>
</evidence>
<name>A0A4P9ZIU5_9FUNG</name>
<protein>
    <submittedName>
        <fullName evidence="2">Uncharacterized protein</fullName>
    </submittedName>
</protein>
<feature type="region of interest" description="Disordered" evidence="1">
    <location>
        <begin position="1"/>
        <end position="29"/>
    </location>
</feature>
<evidence type="ECO:0000256" key="1">
    <source>
        <dbReference type="SAM" id="MobiDB-lite"/>
    </source>
</evidence>